<evidence type="ECO:0000313" key="1">
    <source>
        <dbReference type="EMBL" id="KKL52039.1"/>
    </source>
</evidence>
<gene>
    <name evidence="1" type="ORF">LCGC14_2289510</name>
</gene>
<name>A0A0F9CS52_9ZZZZ</name>
<protein>
    <recommendedName>
        <fullName evidence="2">Phage tail tape measure protein domain-containing protein</fullName>
    </recommendedName>
</protein>
<dbReference type="AlphaFoldDB" id="A0A0F9CS52"/>
<feature type="non-terminal residue" evidence="1">
    <location>
        <position position="151"/>
    </location>
</feature>
<dbReference type="EMBL" id="LAZR01032033">
    <property type="protein sequence ID" value="KKL52039.1"/>
    <property type="molecule type" value="Genomic_DNA"/>
</dbReference>
<sequence>MDRINASVATLTISGLKYNEAFTLITNVMLKLIRPTEAMKEEFKEMGLVSAEAGIQAFGFQGLLSLIRERAGGTATELGELFGRIRAVRGALGLTGAAAETYEKNLKAIQQATSETIIEAKMKIFATSAKQVTVEIQRLKNAIVFDFGRGA</sequence>
<evidence type="ECO:0008006" key="2">
    <source>
        <dbReference type="Google" id="ProtNLM"/>
    </source>
</evidence>
<reference evidence="1" key="1">
    <citation type="journal article" date="2015" name="Nature">
        <title>Complex archaea that bridge the gap between prokaryotes and eukaryotes.</title>
        <authorList>
            <person name="Spang A."/>
            <person name="Saw J.H."/>
            <person name="Jorgensen S.L."/>
            <person name="Zaremba-Niedzwiedzka K."/>
            <person name="Martijn J."/>
            <person name="Lind A.E."/>
            <person name="van Eijk R."/>
            <person name="Schleper C."/>
            <person name="Guy L."/>
            <person name="Ettema T.J."/>
        </authorList>
    </citation>
    <scope>NUCLEOTIDE SEQUENCE</scope>
</reference>
<proteinExistence type="predicted"/>
<organism evidence="1">
    <name type="scientific">marine sediment metagenome</name>
    <dbReference type="NCBI Taxonomy" id="412755"/>
    <lineage>
        <taxon>unclassified sequences</taxon>
        <taxon>metagenomes</taxon>
        <taxon>ecological metagenomes</taxon>
    </lineage>
</organism>
<comment type="caution">
    <text evidence="1">The sequence shown here is derived from an EMBL/GenBank/DDBJ whole genome shotgun (WGS) entry which is preliminary data.</text>
</comment>
<accession>A0A0F9CS52</accession>